<dbReference type="Gene3D" id="3.30.565.10">
    <property type="entry name" value="Histidine kinase-like ATPase, C-terminal domain"/>
    <property type="match status" value="1"/>
</dbReference>
<dbReference type="SUPFAM" id="SSF55874">
    <property type="entry name" value="ATPase domain of HSP90 chaperone/DNA topoisomerase II/histidine kinase"/>
    <property type="match status" value="3"/>
</dbReference>
<feature type="non-terminal residue" evidence="2">
    <location>
        <position position="1752"/>
    </location>
</feature>
<feature type="domain" description="Sacsin/Nov" evidence="1">
    <location>
        <begin position="2"/>
        <end position="176"/>
    </location>
</feature>
<evidence type="ECO:0000313" key="2">
    <source>
        <dbReference type="EMBL" id="WAR27280.1"/>
    </source>
</evidence>
<evidence type="ECO:0000259" key="1">
    <source>
        <dbReference type="Pfam" id="PF25794"/>
    </source>
</evidence>
<dbReference type="NCBIfam" id="NF047352">
    <property type="entry name" value="P_loop_sacsin"/>
    <property type="match status" value="2"/>
</dbReference>
<reference evidence="2" key="1">
    <citation type="submission" date="2022-11" db="EMBL/GenBank/DDBJ databases">
        <title>Centuries of genome instability and evolution in soft-shell clam transmissible cancer (bioRxiv).</title>
        <authorList>
            <person name="Hart S.F.M."/>
            <person name="Yonemitsu M.A."/>
            <person name="Giersch R.M."/>
            <person name="Beal B.F."/>
            <person name="Arriagada G."/>
            <person name="Davis B.W."/>
            <person name="Ostrander E.A."/>
            <person name="Goff S.P."/>
            <person name="Metzger M.J."/>
        </authorList>
    </citation>
    <scope>NUCLEOTIDE SEQUENCE</scope>
    <source>
        <strain evidence="2">MELC-2E11</strain>
        <tissue evidence="2">Siphon/mantle</tissue>
    </source>
</reference>
<sequence>TPALCVYNDAVFTDQDWEGIKMIYSSIKEEDKSKVGRFGLGFKSVFHITDYPCIISGDQMLLIDPQKPPERVNARFEIPGLHDPWEGLDMNDFYKGLGGHFGIDHSMINDGRYSGTLFWFPLRKRPSPLSENLYDERKILDLFDGLKSEAPSILIFLRSLESLSIYTATENDHSTKVLKSQKKKHLSLHVSIKNAKDHVRQSREKFYAKMETNRSDVANVTPMLLAGYMRQNIKYIELDDKTKFNILDYLVSDGDSTKLESLHLILLASREWAAFSQQGKPIYICNENIVSLFPWMANRFLAPDAHSTSTETFCVSGLFQLREFTDSEMKTFLQKTMSKNLDITSTVSKTSPINIQWLEKVWRVIGGNIDKFASLPLVPYLQSGRFLSRYTVKLIPLSTPFLVVAACRGATVPNELVRPLNLLDEIYTVAKTLDSWSRNNNHLDDIVEKAKAFQEYIEKHPEILQKGLRSGKKTFGEAILNLQCFTNFKEMFDGADELCKQSFSLSMPSNLKLTHHWKLVCLVRPVVETHCRCLAMFYQWHEQPSVDDVLENLNRVKTVMTRGQYVQTLRLMVAEAFQYLHKKLKESIDRRQTFVQNALVWTEEGFCVPDKAILLREDVSSINFSPYFKFIPREFKYMRDLFVGIGCNLTEDKHVLAHFLHDIRKTYLKRVLATNTEFDRARVVSALDRLASKDIDKDWLKENVIVLIDSPENQIKFASITDCVYDDEPEMFDETCTEEAKLKQVHPSLSKQTVVKLGVKSVAHRTLLDAEDIGFEEWGQREKLTDRLNKLLTNGYTDGLSVPKELIQNADDAHATEVSFLYDERRNDDAKKRLFSKQLDECQGPALWVHNNAVFSANDLRNITKLNGETKTSKTTIGKFGLGFCSVYNLTDVPSFISGKNLVMFDPNETYIQEVRARPSTGIKVPLSKRLIIRRHEDQFKPFEGVFGCKVLDESFQSYDNTLFRLPLRTSHQAGVSKISRKVYSREEVKELLTMIMKTAGNHLLFCQNVKKVNIYHLVDDCMTTEGKSYDDFEEFHDIIIAPDVNKYLHPTFMLAVEDVDIVSLEGLLLMHGDISQNLAKSVGVKTKKIQFMQRISTVIPFGQCEKLTTRLNGLLKDYPCDESIMKELIQNSDDAGATEIHFIKFYGGNDERESLEHHGQNLPALCVYNDSYFREGDFKGIKNLGEGSKSNDPTKTGQFGVGFNAVYHLTDCPSFITKGPDMPSGGELVMFDPLLRYIGEYSGNEYGIRVEMKHLLEQYPGTLSNYPPLKGQVGTMFRLPLRTDGSPISNHVLTEQQLDILFEKFTQAAGNCLHFLKNIKCIKFMTCFNNDLKKLFSVETQMSQTDTKKRSNPVEPFLLLPETVRPEILTDYVQEVVVTDGMEMLESSDADNWETSAFPSPGTYVEPRFFPFMVQGIMPFKRHEYMYAALEIDNEHVNDETDRDDDMEDEMFIYVHIVHEIRNPNEISQLSTRYVVNVGNRFENRVEVPIYRLYKFLPQQQDNGQDIVEYDSEPVGSLPFDDNCRRIRDILREAFKLPLKDRKAVIRRLIKKWYPDKNEGREEYCTRVFNYMKDVILRLERGENIEGEINAATGMSEPDMSDSCYRDTATTAYNLGARYARGFKENIDDYNRSNRQGNYAHRSSNTCARPSVGESKRWLRQAKRDFTSARTALECSEHSSKPCYNWICFICHQARRFEENLQIAGHSYFRLRYPDSVYGNDIPSDVFDKDDAEFAVEATERILDMVDDFVQ</sequence>
<proteinExistence type="predicted"/>
<dbReference type="Gene3D" id="1.20.120.330">
    <property type="entry name" value="Nucleotidyltransferases domain 2"/>
    <property type="match status" value="2"/>
</dbReference>
<dbReference type="InterPro" id="IPR058210">
    <property type="entry name" value="SACS/Nov_dom"/>
</dbReference>
<dbReference type="Pfam" id="PF25794">
    <property type="entry name" value="SACS"/>
    <property type="match status" value="3"/>
</dbReference>
<dbReference type="InterPro" id="IPR036890">
    <property type="entry name" value="HATPase_C_sf"/>
</dbReference>
<keyword evidence="3" id="KW-1185">Reference proteome</keyword>
<feature type="domain" description="Sacsin/Nov" evidence="1">
    <location>
        <begin position="781"/>
        <end position="1022"/>
    </location>
</feature>
<dbReference type="Gene3D" id="1.10.287.110">
    <property type="entry name" value="DnaJ domain"/>
    <property type="match status" value="1"/>
</dbReference>
<name>A0ABY7FYJ6_MYAAR</name>
<dbReference type="PANTHER" id="PTHR46919:SF2">
    <property type="entry name" value="SACSIN"/>
    <property type="match status" value="1"/>
</dbReference>
<dbReference type="SUPFAM" id="SSF81593">
    <property type="entry name" value="Nucleotidyltransferase substrate binding subunit/domain"/>
    <property type="match status" value="1"/>
</dbReference>
<accession>A0ABY7FYJ6</accession>
<dbReference type="Proteomes" id="UP001164746">
    <property type="component" value="Chromosome 15"/>
</dbReference>
<evidence type="ECO:0000313" key="3">
    <source>
        <dbReference type="Proteomes" id="UP001164746"/>
    </source>
</evidence>
<dbReference type="EMBL" id="CP111026">
    <property type="protein sequence ID" value="WAR27280.1"/>
    <property type="molecule type" value="Genomic_DNA"/>
</dbReference>
<gene>
    <name evidence="2" type="ORF">MAR_012984</name>
</gene>
<organism evidence="2 3">
    <name type="scientific">Mya arenaria</name>
    <name type="common">Soft-shell clam</name>
    <dbReference type="NCBI Taxonomy" id="6604"/>
    <lineage>
        <taxon>Eukaryota</taxon>
        <taxon>Metazoa</taxon>
        <taxon>Spiralia</taxon>
        <taxon>Lophotrochozoa</taxon>
        <taxon>Mollusca</taxon>
        <taxon>Bivalvia</taxon>
        <taxon>Autobranchia</taxon>
        <taxon>Heteroconchia</taxon>
        <taxon>Euheterodonta</taxon>
        <taxon>Imparidentia</taxon>
        <taxon>Neoheterodontei</taxon>
        <taxon>Myida</taxon>
        <taxon>Myoidea</taxon>
        <taxon>Myidae</taxon>
        <taxon>Mya</taxon>
    </lineage>
</organism>
<dbReference type="PANTHER" id="PTHR46919">
    <property type="entry name" value="ZINC FINGER, C3HC4 TYPE (RING FINGER) FAMILY PROTEIN"/>
    <property type="match status" value="1"/>
</dbReference>
<dbReference type="InterPro" id="IPR036869">
    <property type="entry name" value="J_dom_sf"/>
</dbReference>
<feature type="domain" description="Sacsin/Nov" evidence="1">
    <location>
        <begin position="1106"/>
        <end position="1331"/>
    </location>
</feature>
<protein>
    <submittedName>
        <fullName evidence="2">SACS-like protein</fullName>
    </submittedName>
</protein>